<evidence type="ECO:0000313" key="1">
    <source>
        <dbReference type="EMBL" id="EFA97230.1"/>
    </source>
</evidence>
<keyword evidence="2" id="KW-1185">Reference proteome</keyword>
<accession>D1W049</accession>
<gene>
    <name evidence="1" type="ORF">HMPREF9019_0038</name>
</gene>
<reference evidence="1 2" key="1">
    <citation type="submission" date="2009-12" db="EMBL/GenBank/DDBJ databases">
        <title>Genome Sequence of Prevotella timonensis CRIS 5C-B1.</title>
        <authorList>
            <person name="Durkin A.S."/>
            <person name="Madupu R."/>
            <person name="Torralba M."/>
            <person name="Methe B."/>
            <person name="Sutton G."/>
            <person name="Strausberg R.L."/>
            <person name="Nelson K.E."/>
        </authorList>
    </citation>
    <scope>NUCLEOTIDE SEQUENCE [LARGE SCALE GENOMIC DNA]</scope>
    <source>
        <strain evidence="1 2">CRIS 5C-B1</strain>
    </source>
</reference>
<evidence type="ECO:0000313" key="2">
    <source>
        <dbReference type="Proteomes" id="UP000004001"/>
    </source>
</evidence>
<dbReference type="AlphaFoldDB" id="D1W049"/>
<organism evidence="1 2">
    <name type="scientific">Hoylesella timonensis CRIS 5C-B1</name>
    <dbReference type="NCBI Taxonomy" id="679189"/>
    <lineage>
        <taxon>Bacteria</taxon>
        <taxon>Pseudomonadati</taxon>
        <taxon>Bacteroidota</taxon>
        <taxon>Bacteroidia</taxon>
        <taxon>Bacteroidales</taxon>
        <taxon>Prevotellaceae</taxon>
        <taxon>Hoylesella</taxon>
    </lineage>
</organism>
<protein>
    <submittedName>
        <fullName evidence="1">Uncharacterized protein</fullName>
    </submittedName>
</protein>
<sequence>MQAEAKRSLLVLVRRSLSYPKIVQAEAKRNLLVLVRRSLSYAKVLQFSDLRIIYTL</sequence>
<dbReference type="EMBL" id="ADEF01000044">
    <property type="protein sequence ID" value="EFA97230.1"/>
    <property type="molecule type" value="Genomic_DNA"/>
</dbReference>
<dbReference type="Proteomes" id="UP000004001">
    <property type="component" value="Unassembled WGS sequence"/>
</dbReference>
<name>D1W049_9BACT</name>
<comment type="caution">
    <text evidence="1">The sequence shown here is derived from an EMBL/GenBank/DDBJ whole genome shotgun (WGS) entry which is preliminary data.</text>
</comment>
<proteinExistence type="predicted"/>